<evidence type="ECO:0000256" key="1">
    <source>
        <dbReference type="ARBA" id="ARBA00001961"/>
    </source>
</evidence>
<dbReference type="GO" id="GO:0005506">
    <property type="term" value="F:iron ion binding"/>
    <property type="evidence" value="ECO:0007669"/>
    <property type="project" value="InterPro"/>
</dbReference>
<feature type="domain" description="Fe2OG dioxygenase" evidence="6">
    <location>
        <begin position="74"/>
        <end position="167"/>
    </location>
</feature>
<keyword evidence="5" id="KW-0408">Iron</keyword>
<evidence type="ECO:0000259" key="6">
    <source>
        <dbReference type="PROSITE" id="PS51471"/>
    </source>
</evidence>
<evidence type="ECO:0000256" key="3">
    <source>
        <dbReference type="ARBA" id="ARBA00022964"/>
    </source>
</evidence>
<evidence type="ECO:0000256" key="4">
    <source>
        <dbReference type="ARBA" id="ARBA00023002"/>
    </source>
</evidence>
<accession>A0A381V571</accession>
<dbReference type="Gene3D" id="2.60.120.620">
    <property type="entry name" value="q2cbj1_9rhob like domain"/>
    <property type="match status" value="1"/>
</dbReference>
<dbReference type="SMART" id="SM00702">
    <property type="entry name" value="P4Hc"/>
    <property type="match status" value="1"/>
</dbReference>
<evidence type="ECO:0000256" key="5">
    <source>
        <dbReference type="ARBA" id="ARBA00023004"/>
    </source>
</evidence>
<dbReference type="AlphaFoldDB" id="A0A381V571"/>
<dbReference type="InterPro" id="IPR006620">
    <property type="entry name" value="Pro_4_hyd_alph"/>
</dbReference>
<keyword evidence="2" id="KW-0479">Metal-binding</keyword>
<dbReference type="GO" id="GO:0016705">
    <property type="term" value="F:oxidoreductase activity, acting on paired donors, with incorporation or reduction of molecular oxygen"/>
    <property type="evidence" value="ECO:0007669"/>
    <property type="project" value="InterPro"/>
</dbReference>
<proteinExistence type="predicted"/>
<gene>
    <name evidence="7" type="ORF">METZ01_LOCUS88390</name>
</gene>
<dbReference type="InterPro" id="IPR044862">
    <property type="entry name" value="Pro_4_hyd_alph_FE2OG_OXY"/>
</dbReference>
<sequence length="167" mass="19551">VPYALCDDLINWNFNFKPSTYSSHKGRTETSDERVRMDEVWIKDGNLYYNAVKAAFEYTIKKYSEKHPLFSVQHITDFRINRYPKDGFMSSHIDNIHHSHGQQYGYPQASILLFLNDDYKGGEFVVADKRYHPAKGSGLIFPSNFMFPHEVKKVTNGMRWSILAWTM</sequence>
<organism evidence="7">
    <name type="scientific">marine metagenome</name>
    <dbReference type="NCBI Taxonomy" id="408172"/>
    <lineage>
        <taxon>unclassified sequences</taxon>
        <taxon>metagenomes</taxon>
        <taxon>ecological metagenomes</taxon>
    </lineage>
</organism>
<feature type="non-terminal residue" evidence="7">
    <location>
        <position position="1"/>
    </location>
</feature>
<evidence type="ECO:0000256" key="2">
    <source>
        <dbReference type="ARBA" id="ARBA00022723"/>
    </source>
</evidence>
<dbReference type="PROSITE" id="PS51471">
    <property type="entry name" value="FE2OG_OXY"/>
    <property type="match status" value="1"/>
</dbReference>
<keyword evidence="3" id="KW-0223">Dioxygenase</keyword>
<name>A0A381V571_9ZZZZ</name>
<protein>
    <recommendedName>
        <fullName evidence="6">Fe2OG dioxygenase domain-containing protein</fullName>
    </recommendedName>
</protein>
<dbReference type="GO" id="GO:0031418">
    <property type="term" value="F:L-ascorbic acid binding"/>
    <property type="evidence" value="ECO:0007669"/>
    <property type="project" value="InterPro"/>
</dbReference>
<dbReference type="Pfam" id="PF13640">
    <property type="entry name" value="2OG-FeII_Oxy_3"/>
    <property type="match status" value="1"/>
</dbReference>
<evidence type="ECO:0000313" key="7">
    <source>
        <dbReference type="EMBL" id="SVA35536.1"/>
    </source>
</evidence>
<dbReference type="GO" id="GO:0051213">
    <property type="term" value="F:dioxygenase activity"/>
    <property type="evidence" value="ECO:0007669"/>
    <property type="project" value="UniProtKB-KW"/>
</dbReference>
<reference evidence="7" key="1">
    <citation type="submission" date="2018-05" db="EMBL/GenBank/DDBJ databases">
        <authorList>
            <person name="Lanie J.A."/>
            <person name="Ng W.-L."/>
            <person name="Kazmierczak K.M."/>
            <person name="Andrzejewski T.M."/>
            <person name="Davidsen T.M."/>
            <person name="Wayne K.J."/>
            <person name="Tettelin H."/>
            <person name="Glass J.I."/>
            <person name="Rusch D."/>
            <person name="Podicherti R."/>
            <person name="Tsui H.-C.T."/>
            <person name="Winkler M.E."/>
        </authorList>
    </citation>
    <scope>NUCLEOTIDE SEQUENCE</scope>
</reference>
<dbReference type="EMBL" id="UINC01007885">
    <property type="protein sequence ID" value="SVA35536.1"/>
    <property type="molecule type" value="Genomic_DNA"/>
</dbReference>
<dbReference type="InterPro" id="IPR005123">
    <property type="entry name" value="Oxoglu/Fe-dep_dioxygenase_dom"/>
</dbReference>
<keyword evidence="4" id="KW-0560">Oxidoreductase</keyword>
<comment type="cofactor">
    <cofactor evidence="1">
        <name>L-ascorbate</name>
        <dbReference type="ChEBI" id="CHEBI:38290"/>
    </cofactor>
</comment>